<evidence type="ECO:0000256" key="7">
    <source>
        <dbReference type="ARBA" id="ARBA00032345"/>
    </source>
</evidence>
<evidence type="ECO:0000256" key="2">
    <source>
        <dbReference type="ARBA" id="ARBA00020953"/>
    </source>
</evidence>
<feature type="binding site" evidence="8">
    <location>
        <begin position="56"/>
        <end position="60"/>
    </location>
    <ligand>
        <name>GTP</name>
        <dbReference type="ChEBI" id="CHEBI:37565"/>
        <label>1</label>
    </ligand>
</feature>
<dbReference type="InterPro" id="IPR016484">
    <property type="entry name" value="GTPase_Der"/>
</dbReference>
<feature type="binding site" evidence="8">
    <location>
        <begin position="232"/>
        <end position="236"/>
    </location>
    <ligand>
        <name>GTP</name>
        <dbReference type="ChEBI" id="CHEBI:37565"/>
        <label>2</label>
    </ligand>
</feature>
<keyword evidence="4 10" id="KW-0677">Repeat</keyword>
<dbReference type="EMBL" id="JAASRM010000001">
    <property type="protein sequence ID" value="NIK87067.1"/>
    <property type="molecule type" value="Genomic_DNA"/>
</dbReference>
<dbReference type="PRINTS" id="PR00326">
    <property type="entry name" value="GTP1OBG"/>
</dbReference>
<proteinExistence type="inferred from homology"/>
<evidence type="ECO:0000256" key="4">
    <source>
        <dbReference type="ARBA" id="ARBA00022737"/>
    </source>
</evidence>
<feature type="binding site" evidence="8">
    <location>
        <begin position="298"/>
        <end position="301"/>
    </location>
    <ligand>
        <name>GTP</name>
        <dbReference type="ChEBI" id="CHEBI:37565"/>
        <label>2</label>
    </ligand>
</feature>
<evidence type="ECO:0000313" key="12">
    <source>
        <dbReference type="EMBL" id="NIK87067.1"/>
    </source>
</evidence>
<dbReference type="InterPro" id="IPR032859">
    <property type="entry name" value="KH_dom-like"/>
</dbReference>
<keyword evidence="3 8" id="KW-0690">Ribosome biogenesis</keyword>
<feature type="domain" description="EngA-type G" evidence="11">
    <location>
        <begin position="179"/>
        <end position="355"/>
    </location>
</feature>
<dbReference type="NCBIfam" id="TIGR00231">
    <property type="entry name" value="small_GTP"/>
    <property type="match status" value="2"/>
</dbReference>
<dbReference type="InterPro" id="IPR006073">
    <property type="entry name" value="GTP-bd"/>
</dbReference>
<dbReference type="NCBIfam" id="TIGR03594">
    <property type="entry name" value="GTPase_EngA"/>
    <property type="match status" value="1"/>
</dbReference>
<evidence type="ECO:0000256" key="9">
    <source>
        <dbReference type="PROSITE-ProRule" id="PRU01049"/>
    </source>
</evidence>
<dbReference type="RefSeq" id="WP_167080328.1">
    <property type="nucleotide sequence ID" value="NZ_BAAADC010000001.1"/>
</dbReference>
<dbReference type="SUPFAM" id="SSF52540">
    <property type="entry name" value="P-loop containing nucleoside triphosphate hydrolases"/>
    <property type="match status" value="2"/>
</dbReference>
<evidence type="ECO:0000256" key="3">
    <source>
        <dbReference type="ARBA" id="ARBA00022517"/>
    </source>
</evidence>
<evidence type="ECO:0000256" key="8">
    <source>
        <dbReference type="HAMAP-Rule" id="MF_00195"/>
    </source>
</evidence>
<dbReference type="GO" id="GO:0005525">
    <property type="term" value="F:GTP binding"/>
    <property type="evidence" value="ECO:0007669"/>
    <property type="project" value="UniProtKB-UniRule"/>
</dbReference>
<dbReference type="GO" id="GO:0042254">
    <property type="term" value="P:ribosome biogenesis"/>
    <property type="evidence" value="ECO:0007669"/>
    <property type="project" value="UniProtKB-KW"/>
</dbReference>
<dbReference type="CDD" id="cd01894">
    <property type="entry name" value="EngA1"/>
    <property type="match status" value="1"/>
</dbReference>
<comment type="subunit">
    <text evidence="8">Associates with the 50S ribosomal subunit.</text>
</comment>
<keyword evidence="6 8" id="KW-0342">GTP-binding</keyword>
<protein>
    <recommendedName>
        <fullName evidence="2 8">GTPase Der</fullName>
    </recommendedName>
    <alternativeName>
        <fullName evidence="7 8">GTP-binding protein EngA</fullName>
    </alternativeName>
</protein>
<feature type="binding site" evidence="8">
    <location>
        <begin position="185"/>
        <end position="192"/>
    </location>
    <ligand>
        <name>GTP</name>
        <dbReference type="ChEBI" id="CHEBI:37565"/>
        <label>2</label>
    </ligand>
</feature>
<dbReference type="PANTHER" id="PTHR43834">
    <property type="entry name" value="GTPASE DER"/>
    <property type="match status" value="1"/>
</dbReference>
<keyword evidence="5 8" id="KW-0547">Nucleotide-binding</keyword>
<dbReference type="AlphaFoldDB" id="A0A846MVN3"/>
<dbReference type="Pfam" id="PF14714">
    <property type="entry name" value="KH_dom-like"/>
    <property type="match status" value="1"/>
</dbReference>
<dbReference type="PROSITE" id="PS51712">
    <property type="entry name" value="G_ENGA"/>
    <property type="match status" value="2"/>
</dbReference>
<dbReference type="Gene3D" id="3.30.300.20">
    <property type="match status" value="1"/>
</dbReference>
<dbReference type="InterPro" id="IPR027417">
    <property type="entry name" value="P-loop_NTPase"/>
</dbReference>
<evidence type="ECO:0000256" key="1">
    <source>
        <dbReference type="ARBA" id="ARBA00008279"/>
    </source>
</evidence>
<evidence type="ECO:0000256" key="6">
    <source>
        <dbReference type="ARBA" id="ARBA00023134"/>
    </source>
</evidence>
<dbReference type="CDD" id="cd01895">
    <property type="entry name" value="EngA2"/>
    <property type="match status" value="1"/>
</dbReference>
<dbReference type="FunFam" id="3.30.300.20:FF:000004">
    <property type="entry name" value="GTPase Der"/>
    <property type="match status" value="1"/>
</dbReference>
<evidence type="ECO:0000256" key="10">
    <source>
        <dbReference type="RuleBase" id="RU004481"/>
    </source>
</evidence>
<accession>A0A846MVN3</accession>
<sequence>MSLTVAIVGRANVGKSTLFNKLVGRKLALVHDTPGVTRDRREAPATLGPLTFTVIDTAGIEAGGKDSLELRMAAQSYAAVADADVCLFVFDAREGIVTADQIVAQYLRKAGKPVVLVANKCEARFSSASEAWSLGFGEPLQISAEHNIGFADILEALMPFAEQADADDKAAEDEANKPLRLAIVGRPNVGKSSLFNLLLGSERALTGPEAGITRDAIAAHWQAEGRDILLHDTAGLRKKARVAGHTLEEMSVGSTLDAVRFADCVVVVIDATQPFEKQDLIIADLIEREGRAILFAVNKFDLLENKAGAISKLRDKLDASLPQVAGAPLIATSATTGEGLDRLLPAVLAADRAWNARVPTATLNRFLEDALERHAPPAVSGRRVKIRYMTQPKSRPPTFALFGNQLDALPDAYIRYLTNGLRDTFHLEGTPLRFLLRSTKNPYADKKSDKK</sequence>
<feature type="binding site" evidence="8">
    <location>
        <begin position="9"/>
        <end position="16"/>
    </location>
    <ligand>
        <name>GTP</name>
        <dbReference type="ChEBI" id="CHEBI:37565"/>
        <label>1</label>
    </ligand>
</feature>
<dbReference type="InterPro" id="IPR015946">
    <property type="entry name" value="KH_dom-like_a/b"/>
</dbReference>
<dbReference type="PIRSF" id="PIRSF006485">
    <property type="entry name" value="GTP-binding_EngA"/>
    <property type="match status" value="1"/>
</dbReference>
<evidence type="ECO:0000256" key="5">
    <source>
        <dbReference type="ARBA" id="ARBA00022741"/>
    </source>
</evidence>
<gene>
    <name evidence="8" type="primary">der</name>
    <name evidence="12" type="ORF">FHS83_000385</name>
</gene>
<keyword evidence="13" id="KW-1185">Reference proteome</keyword>
<dbReference type="InterPro" id="IPR005225">
    <property type="entry name" value="Small_GTP-bd"/>
</dbReference>
<dbReference type="InterPro" id="IPR031166">
    <property type="entry name" value="G_ENGA"/>
</dbReference>
<feature type="domain" description="EngA-type G" evidence="11">
    <location>
        <begin position="3"/>
        <end position="165"/>
    </location>
</feature>
<evidence type="ECO:0000259" key="11">
    <source>
        <dbReference type="PROSITE" id="PS51712"/>
    </source>
</evidence>
<comment type="similarity">
    <text evidence="1 8 9 10">Belongs to the TRAFAC class TrmE-Era-EngA-EngB-Septin-like GTPase superfamily. EngA (Der) GTPase family.</text>
</comment>
<dbReference type="Gene3D" id="3.40.50.300">
    <property type="entry name" value="P-loop containing nucleotide triphosphate hydrolases"/>
    <property type="match status" value="2"/>
</dbReference>
<dbReference type="Pfam" id="PF01926">
    <property type="entry name" value="MMR_HSR1"/>
    <property type="match status" value="2"/>
</dbReference>
<dbReference type="Proteomes" id="UP000570514">
    <property type="component" value="Unassembled WGS sequence"/>
</dbReference>
<reference evidence="12 13" key="1">
    <citation type="submission" date="2020-03" db="EMBL/GenBank/DDBJ databases">
        <title>Genomic Encyclopedia of Type Strains, Phase IV (KMG-IV): sequencing the most valuable type-strain genomes for metagenomic binning, comparative biology and taxonomic classification.</title>
        <authorList>
            <person name="Goeker M."/>
        </authorList>
    </citation>
    <scope>NUCLEOTIDE SEQUENCE [LARGE SCALE GENOMIC DNA]</scope>
    <source>
        <strain evidence="12 13">DSM 19867</strain>
    </source>
</reference>
<evidence type="ECO:0000313" key="13">
    <source>
        <dbReference type="Proteomes" id="UP000570514"/>
    </source>
</evidence>
<feature type="binding site" evidence="8">
    <location>
        <begin position="119"/>
        <end position="122"/>
    </location>
    <ligand>
        <name>GTP</name>
        <dbReference type="ChEBI" id="CHEBI:37565"/>
        <label>1</label>
    </ligand>
</feature>
<comment type="caution">
    <text evidence="12">The sequence shown here is derived from an EMBL/GenBank/DDBJ whole genome shotgun (WGS) entry which is preliminary data.</text>
</comment>
<organism evidence="12 13">
    <name type="scientific">Rhizomicrobium palustre</name>
    <dbReference type="NCBI Taxonomy" id="189966"/>
    <lineage>
        <taxon>Bacteria</taxon>
        <taxon>Pseudomonadati</taxon>
        <taxon>Pseudomonadota</taxon>
        <taxon>Alphaproteobacteria</taxon>
        <taxon>Micropepsales</taxon>
        <taxon>Micropepsaceae</taxon>
        <taxon>Rhizomicrobium</taxon>
    </lineage>
</organism>
<dbReference type="PANTHER" id="PTHR43834:SF6">
    <property type="entry name" value="GTPASE DER"/>
    <property type="match status" value="1"/>
</dbReference>
<dbReference type="HAMAP" id="MF_00195">
    <property type="entry name" value="GTPase_Der"/>
    <property type="match status" value="1"/>
</dbReference>
<comment type="function">
    <text evidence="8 10">GTPase that plays an essential role in the late steps of ribosome biogenesis.</text>
</comment>
<name>A0A846MVN3_9PROT</name>